<dbReference type="AlphaFoldDB" id="A0A6J4MSZ0"/>
<dbReference type="EMBL" id="CADCUK010000060">
    <property type="protein sequence ID" value="CAA9367891.1"/>
    <property type="molecule type" value="Genomic_DNA"/>
</dbReference>
<feature type="compositionally biased region" description="Basic residues" evidence="1">
    <location>
        <begin position="1"/>
        <end position="10"/>
    </location>
</feature>
<sequence length="193" mass="20337">MAELRRRRRRQVGEPARQSRERDPQLHPRQLRTDAPVEAVAEGELGGGRLAVGVERVVETHPGVASCGGEVAHDDVAAADLPAADLHVLLGEARERHLHDAEVAQQLLDDPVDGLRLGGEPVVDLRSLEEHGGAERQHAGTGLEATGEGAVGEAGEVEVVDGVALLADDLADEPIARVEPLAPGEVHEVLTGP</sequence>
<accession>A0A6J4MSZ0</accession>
<evidence type="ECO:0000313" key="2">
    <source>
        <dbReference type="EMBL" id="CAA9367891.1"/>
    </source>
</evidence>
<feature type="compositionally biased region" description="Basic and acidic residues" evidence="1">
    <location>
        <begin position="17"/>
        <end position="26"/>
    </location>
</feature>
<evidence type="ECO:0000256" key="1">
    <source>
        <dbReference type="SAM" id="MobiDB-lite"/>
    </source>
</evidence>
<name>A0A6J4MSZ0_9ACTN</name>
<reference evidence="2" key="1">
    <citation type="submission" date="2020-02" db="EMBL/GenBank/DDBJ databases">
        <authorList>
            <person name="Meier V. D."/>
        </authorList>
    </citation>
    <scope>NUCLEOTIDE SEQUENCE</scope>
    <source>
        <strain evidence="2">AVDCRST_MAG47</strain>
    </source>
</reference>
<organism evidence="2">
    <name type="scientific">uncultured Nocardioidaceae bacterium</name>
    <dbReference type="NCBI Taxonomy" id="253824"/>
    <lineage>
        <taxon>Bacteria</taxon>
        <taxon>Bacillati</taxon>
        <taxon>Actinomycetota</taxon>
        <taxon>Actinomycetes</taxon>
        <taxon>Propionibacteriales</taxon>
        <taxon>Nocardioidaceae</taxon>
        <taxon>environmental samples</taxon>
    </lineage>
</organism>
<protein>
    <submittedName>
        <fullName evidence="2">Uncharacterized protein</fullName>
    </submittedName>
</protein>
<proteinExistence type="predicted"/>
<feature type="region of interest" description="Disordered" evidence="1">
    <location>
        <begin position="1"/>
        <end position="38"/>
    </location>
</feature>
<gene>
    <name evidence="2" type="ORF">AVDCRST_MAG47-797</name>
</gene>